<evidence type="ECO:0000313" key="1">
    <source>
        <dbReference type="EMBL" id="SFU21890.1"/>
    </source>
</evidence>
<organism evidence="1 2">
    <name type="scientific">Sedimentitalea nanhaiensis</name>
    <dbReference type="NCBI Taxonomy" id="999627"/>
    <lineage>
        <taxon>Bacteria</taxon>
        <taxon>Pseudomonadati</taxon>
        <taxon>Pseudomonadota</taxon>
        <taxon>Alphaproteobacteria</taxon>
        <taxon>Rhodobacterales</taxon>
        <taxon>Paracoccaceae</taxon>
        <taxon>Sedimentitalea</taxon>
    </lineage>
</organism>
<evidence type="ECO:0000313" key="2">
    <source>
        <dbReference type="Proteomes" id="UP000182466"/>
    </source>
</evidence>
<name>A0A1I7ED88_9RHOB</name>
<dbReference type="STRING" id="999627.SAMN05216236_1743"/>
<proteinExistence type="predicted"/>
<dbReference type="Proteomes" id="UP000182466">
    <property type="component" value="Unassembled WGS sequence"/>
</dbReference>
<dbReference type="RefSeq" id="WP_027261938.1">
    <property type="nucleotide sequence ID" value="NZ_FPAW01000074.1"/>
</dbReference>
<accession>A0A1I7ED88</accession>
<reference evidence="1 2" key="1">
    <citation type="submission" date="2016-10" db="EMBL/GenBank/DDBJ databases">
        <authorList>
            <person name="de Groot N.N."/>
        </authorList>
    </citation>
    <scope>NUCLEOTIDE SEQUENCE [LARGE SCALE GENOMIC DNA]</scope>
    <source>
        <strain evidence="1 2">CGMCC 1.10959</strain>
    </source>
</reference>
<dbReference type="eggNOG" id="ENOG5033HH2">
    <property type="taxonomic scope" value="Bacteria"/>
</dbReference>
<sequence>MTDLILDPGAIVVIRAFDEVPEHRFRVDEVHEDCVTGIALTGPLAGHYGEPPIELILRVADPA</sequence>
<gene>
    <name evidence="1" type="ORF">SAMN05216236_1743</name>
</gene>
<protein>
    <submittedName>
        <fullName evidence="1">Uncharacterized protein</fullName>
    </submittedName>
</protein>
<keyword evidence="2" id="KW-1185">Reference proteome</keyword>
<dbReference type="AlphaFoldDB" id="A0A1I7ED88"/>
<dbReference type="OrthoDB" id="7745493at2"/>
<dbReference type="EMBL" id="FPAW01000074">
    <property type="protein sequence ID" value="SFU21890.1"/>
    <property type="molecule type" value="Genomic_DNA"/>
</dbReference>